<evidence type="ECO:0000313" key="3">
    <source>
        <dbReference type="EMBL" id="CAE7551776.1"/>
    </source>
</evidence>
<reference evidence="3" key="1">
    <citation type="submission" date="2021-02" db="EMBL/GenBank/DDBJ databases">
        <authorList>
            <person name="Dougan E. K."/>
            <person name="Rhodes N."/>
            <person name="Thang M."/>
            <person name="Chan C."/>
        </authorList>
    </citation>
    <scope>NUCLEOTIDE SEQUENCE</scope>
</reference>
<evidence type="ECO:0000313" key="4">
    <source>
        <dbReference type="Proteomes" id="UP000601435"/>
    </source>
</evidence>
<evidence type="ECO:0008006" key="5">
    <source>
        <dbReference type="Google" id="ProtNLM"/>
    </source>
</evidence>
<dbReference type="Pfam" id="PF01875">
    <property type="entry name" value="Memo"/>
    <property type="match status" value="1"/>
</dbReference>
<proteinExistence type="inferred from homology"/>
<dbReference type="Proteomes" id="UP000601435">
    <property type="component" value="Unassembled WGS sequence"/>
</dbReference>
<feature type="non-terminal residue" evidence="3">
    <location>
        <position position="577"/>
    </location>
</feature>
<comment type="similarity">
    <text evidence="1">Belongs to the MEMO1 family.</text>
</comment>
<feature type="non-terminal residue" evidence="3">
    <location>
        <position position="1"/>
    </location>
</feature>
<dbReference type="PANTHER" id="PTHR11060">
    <property type="entry name" value="PROTEIN MEMO1"/>
    <property type="match status" value="1"/>
</dbReference>
<dbReference type="OrthoDB" id="417112at2759"/>
<name>A0A812U4R8_9DINO</name>
<gene>
    <name evidence="3" type="ORF">SNEC2469_LOCUS15894</name>
</gene>
<evidence type="ECO:0000256" key="1">
    <source>
        <dbReference type="ARBA" id="ARBA00006315"/>
    </source>
</evidence>
<dbReference type="InterPro" id="IPR002737">
    <property type="entry name" value="MEMO1_fam"/>
</dbReference>
<dbReference type="NCBIfam" id="TIGR04336">
    <property type="entry name" value="AmmeMemoSam_B"/>
    <property type="match status" value="1"/>
</dbReference>
<protein>
    <recommendedName>
        <fullName evidence="5">AmmeMemoRadiSam system protein B</fullName>
    </recommendedName>
</protein>
<evidence type="ECO:0000256" key="2">
    <source>
        <dbReference type="SAM" id="MobiDB-lite"/>
    </source>
</evidence>
<comment type="caution">
    <text evidence="3">The sequence shown here is derived from an EMBL/GenBank/DDBJ whole genome shotgun (WGS) entry which is preliminary data.</text>
</comment>
<feature type="region of interest" description="Disordered" evidence="2">
    <location>
        <begin position="32"/>
        <end position="51"/>
    </location>
</feature>
<dbReference type="EMBL" id="CAJNJA010025926">
    <property type="protein sequence ID" value="CAE7551776.1"/>
    <property type="molecule type" value="Genomic_DNA"/>
</dbReference>
<accession>A0A812U4R8</accession>
<dbReference type="PANTHER" id="PTHR11060:SF0">
    <property type="entry name" value="PROTEIN MEMO1"/>
    <property type="match status" value="1"/>
</dbReference>
<dbReference type="CDD" id="cd07361">
    <property type="entry name" value="MEMO_like"/>
    <property type="match status" value="1"/>
</dbReference>
<dbReference type="Gene3D" id="3.40.830.10">
    <property type="entry name" value="LigB-like"/>
    <property type="match status" value="1"/>
</dbReference>
<organism evidence="3 4">
    <name type="scientific">Symbiodinium necroappetens</name>
    <dbReference type="NCBI Taxonomy" id="1628268"/>
    <lineage>
        <taxon>Eukaryota</taxon>
        <taxon>Sar</taxon>
        <taxon>Alveolata</taxon>
        <taxon>Dinophyceae</taxon>
        <taxon>Suessiales</taxon>
        <taxon>Symbiodiniaceae</taxon>
        <taxon>Symbiodinium</taxon>
    </lineage>
</organism>
<sequence length="577" mass="62108">RTSSSFPGSVGFGGFCGTLRLEDIARVPKLESGKLKEGIPPPPPPGQVVQQSSEVAVKVDIGIGGWSARPLSPTVPKRYTKWVRTVRNTGDGSREAEDVTATAAATKLLANSAGIEAVLDKSLKRPGSRDQKAIPKVGASCGSFSQTNPSASMKKSSSVPSVAARAMKERYGSQSGTKINQLTSAAARAELARQVQAVSLVLRFEGAAFQHLLVRCFGGWKPSGLACTACLGTRKPRVPSLGLLGKDIDGYNARGPFWEWTPASVPRKQFFLGVAQSVTSKSKSDSGGLSIRLWLWKKEEAGTSLTEHILFSPCPNFRVTGVQLFRTKSVVVLHIGGPYRDQGGEADLHLMGFGVVFHATAGKAPPFMLLVSHGASCDSFPVVAHAFQHLAVHGVPPTVILLGTNHRCIGERIALSSRPWRTPLGTVEVDAQILNKFVSLGYPVDERGHAREHSIENQLPFLQHLAPSVRIVPIGLSQLTLSEAEQLAKDIVAATQRENVLLIATTDYLHAGEGYYDQPPRGMHLHEFIRKRDAPLLASIEQCSTEELIRASGQTGMCGLWPAVVILTCAKLMRFTK</sequence>
<keyword evidence="4" id="KW-1185">Reference proteome</keyword>
<dbReference type="AlphaFoldDB" id="A0A812U4R8"/>